<accession>A0ABV9KQJ6</accession>
<proteinExistence type="predicted"/>
<keyword evidence="2" id="KW-1185">Reference proteome</keyword>
<protein>
    <recommendedName>
        <fullName evidence="3">Transcription regulator BetR N-terminal domain-containing protein</fullName>
    </recommendedName>
</protein>
<dbReference type="EMBL" id="JBHSGN010000011">
    <property type="protein sequence ID" value="MFC4672435.1"/>
    <property type="molecule type" value="Genomic_DNA"/>
</dbReference>
<comment type="caution">
    <text evidence="1">The sequence shown here is derived from an EMBL/GenBank/DDBJ whole genome shotgun (WGS) entry which is preliminary data.</text>
</comment>
<organism evidence="1 2">
    <name type="scientific">Dysgonomonas termitidis</name>
    <dbReference type="NCBI Taxonomy" id="1516126"/>
    <lineage>
        <taxon>Bacteria</taxon>
        <taxon>Pseudomonadati</taxon>
        <taxon>Bacteroidota</taxon>
        <taxon>Bacteroidia</taxon>
        <taxon>Bacteroidales</taxon>
        <taxon>Dysgonomonadaceae</taxon>
        <taxon>Dysgonomonas</taxon>
    </lineage>
</organism>
<sequence>MKTYNYDKALLDAVKARVPSEVNPVFVIMNVLSIGKEAAYRRLRGEVPFSLKEAALLANELDFSLGEVVNTSPDKRFNYSIHLVDFETPSPKDYKILEAYLDDVRQGSKDPFSQLAITSNRFPQQLYLRYKNITRFALFKWIYESGLREAKAYHDVKIEERMQEIFRASREAHMQIRNAYYVFDRQLCWALTHELKYFVSIKLLRECDARVIMGEVHKLLDYMEQLSITGKYENGNDVYMYVSNTQFDKAFYNLKAGQYHLSVIQACVLNGLACTEKSCYYEMNSWIHSRRRISTLISCSGEPKRILFFKDLHHQLDEF</sequence>
<dbReference type="Proteomes" id="UP001596023">
    <property type="component" value="Unassembled WGS sequence"/>
</dbReference>
<evidence type="ECO:0000313" key="1">
    <source>
        <dbReference type="EMBL" id="MFC4672435.1"/>
    </source>
</evidence>
<evidence type="ECO:0000313" key="2">
    <source>
        <dbReference type="Proteomes" id="UP001596023"/>
    </source>
</evidence>
<dbReference type="RefSeq" id="WP_379993608.1">
    <property type="nucleotide sequence ID" value="NZ_JBHSGN010000011.1"/>
</dbReference>
<gene>
    <name evidence="1" type="ORF">ACFO6W_01885</name>
</gene>
<evidence type="ECO:0008006" key="3">
    <source>
        <dbReference type="Google" id="ProtNLM"/>
    </source>
</evidence>
<reference evidence="2" key="1">
    <citation type="journal article" date="2019" name="Int. J. Syst. Evol. Microbiol.">
        <title>The Global Catalogue of Microorganisms (GCM) 10K type strain sequencing project: providing services to taxonomists for standard genome sequencing and annotation.</title>
        <authorList>
            <consortium name="The Broad Institute Genomics Platform"/>
            <consortium name="The Broad Institute Genome Sequencing Center for Infectious Disease"/>
            <person name="Wu L."/>
            <person name="Ma J."/>
        </authorList>
    </citation>
    <scope>NUCLEOTIDE SEQUENCE [LARGE SCALE GENOMIC DNA]</scope>
    <source>
        <strain evidence="2">CCUG 66188</strain>
    </source>
</reference>
<name>A0ABV9KQJ6_9BACT</name>